<sequence>MSVTSMRPVSYLRKGTLIQIKQGKYNGILGIVIDFKNKTEIFIKTINNKTLCIKKIFIKNYNFNINLPIISEIHNIEKFLVNNKQYIHSWFKYLI</sequence>
<dbReference type="Proteomes" id="UP000243670">
    <property type="component" value="Nucleomorph 2"/>
</dbReference>
<evidence type="ECO:0000313" key="2">
    <source>
        <dbReference type="Proteomes" id="UP000243670"/>
    </source>
</evidence>
<dbReference type="AlphaFoldDB" id="A0A060DAV5"/>
<reference evidence="1 2" key="1">
    <citation type="journal article" date="2014" name="BMC Genomics">
        <title>Nucleomorph and plastid genome sequences of the chlorarachniophyte Lotharella oceanica: convergent reductive evolution and frequent recombination in nucleomorph-bearing algae.</title>
        <authorList>
            <person name="Tanifuji G."/>
            <person name="Onodera N.T."/>
            <person name="Brown M.W."/>
            <person name="Curtis B.A."/>
            <person name="Roger A.J."/>
            <person name="Ka-Shu Wong G."/>
            <person name="Melkonian M."/>
            <person name="Archibald J.M."/>
        </authorList>
    </citation>
    <scope>NUCLEOTIDE SEQUENCE [LARGE SCALE GENOMIC DNA]</scope>
    <source>
        <strain evidence="1 2">CCMP622</strain>
    </source>
</reference>
<dbReference type="SMR" id="A0A060DAV5"/>
<accession>A0A060DAV5</accession>
<gene>
    <name evidence="1" type="ORF">M951_chr2121</name>
</gene>
<dbReference type="EMBL" id="CP006628">
    <property type="protein sequence ID" value="AIB09817.1"/>
    <property type="molecule type" value="Genomic_DNA"/>
</dbReference>
<name>A0A060DAV5_9EUKA</name>
<evidence type="ECO:0000313" key="1">
    <source>
        <dbReference type="EMBL" id="AIB09817.1"/>
    </source>
</evidence>
<geneLocation type="nucleomorph" evidence="1"/>
<keyword evidence="1" id="KW-0542">Nucleomorph</keyword>
<proteinExistence type="predicted"/>
<organism evidence="1 2">
    <name type="scientific">Lotharella oceanica</name>
    <dbReference type="NCBI Taxonomy" id="641309"/>
    <lineage>
        <taxon>Eukaryota</taxon>
        <taxon>Sar</taxon>
        <taxon>Rhizaria</taxon>
        <taxon>Cercozoa</taxon>
        <taxon>Chlorarachniophyceae</taxon>
        <taxon>Lotharella</taxon>
    </lineage>
</organism>
<protein>
    <submittedName>
        <fullName evidence="1">Uncharacterized protein</fullName>
    </submittedName>
</protein>